<proteinExistence type="predicted"/>
<evidence type="ECO:0000256" key="1">
    <source>
        <dbReference type="ARBA" id="ARBA00022448"/>
    </source>
</evidence>
<keyword evidence="2" id="KW-0547">Nucleotide-binding</keyword>
<dbReference type="GO" id="GO:0005524">
    <property type="term" value="F:ATP binding"/>
    <property type="evidence" value="ECO:0007669"/>
    <property type="project" value="UniProtKB-KW"/>
</dbReference>
<dbReference type="PROSITE" id="PS50893">
    <property type="entry name" value="ABC_TRANSPORTER_2"/>
    <property type="match status" value="1"/>
</dbReference>
<keyword evidence="4" id="KW-1278">Translocase</keyword>
<dbReference type="Proteomes" id="UP000501466">
    <property type="component" value="Chromosome"/>
</dbReference>
<organism evidence="7 8">
    <name type="scientific">Thiosulfativibrio zosterae</name>
    <dbReference type="NCBI Taxonomy" id="2675053"/>
    <lineage>
        <taxon>Bacteria</taxon>
        <taxon>Pseudomonadati</taxon>
        <taxon>Pseudomonadota</taxon>
        <taxon>Gammaproteobacteria</taxon>
        <taxon>Thiotrichales</taxon>
        <taxon>Piscirickettsiaceae</taxon>
        <taxon>Thiosulfativibrio</taxon>
    </lineage>
</organism>
<evidence type="ECO:0000313" key="8">
    <source>
        <dbReference type="Proteomes" id="UP000501466"/>
    </source>
</evidence>
<name>A0A6F8PPW1_9GAMM</name>
<dbReference type="InterPro" id="IPR003439">
    <property type="entry name" value="ABC_transporter-like_ATP-bd"/>
</dbReference>
<keyword evidence="3 7" id="KW-0067">ATP-binding</keyword>
<evidence type="ECO:0000256" key="2">
    <source>
        <dbReference type="ARBA" id="ARBA00022741"/>
    </source>
</evidence>
<dbReference type="SMART" id="SM00382">
    <property type="entry name" value="AAA"/>
    <property type="match status" value="1"/>
</dbReference>
<feature type="domain" description="ABC transporter" evidence="6">
    <location>
        <begin position="2"/>
        <end position="239"/>
    </location>
</feature>
<evidence type="ECO:0000259" key="6">
    <source>
        <dbReference type="PROSITE" id="PS50893"/>
    </source>
</evidence>
<dbReference type="RefSeq" id="WP_173291909.1">
    <property type="nucleotide sequence ID" value="NZ_AP021888.1"/>
</dbReference>
<evidence type="ECO:0000256" key="4">
    <source>
        <dbReference type="ARBA" id="ARBA00022967"/>
    </source>
</evidence>
<dbReference type="InterPro" id="IPR027417">
    <property type="entry name" value="P-loop_NTPase"/>
</dbReference>
<dbReference type="KEGG" id="tzo:THMIRHAT_19080"/>
<dbReference type="AlphaFoldDB" id="A0A6F8PPW1"/>
<dbReference type="InterPro" id="IPR003593">
    <property type="entry name" value="AAA+_ATPase"/>
</dbReference>
<dbReference type="GO" id="GO:0016887">
    <property type="term" value="F:ATP hydrolysis activity"/>
    <property type="evidence" value="ECO:0007669"/>
    <property type="project" value="InterPro"/>
</dbReference>
<evidence type="ECO:0000256" key="5">
    <source>
        <dbReference type="ARBA" id="ARBA00037066"/>
    </source>
</evidence>
<gene>
    <name evidence="7" type="primary">hmuV</name>
    <name evidence="7" type="ORF">THMIRHAT_19080</name>
</gene>
<comment type="function">
    <text evidence="5">Part of the ABC transporter complex HmuTUV involved in hemin import. Responsible for energy coupling to the transport system.</text>
</comment>
<accession>A0A6F8PPW1</accession>
<evidence type="ECO:0000256" key="3">
    <source>
        <dbReference type="ARBA" id="ARBA00022840"/>
    </source>
</evidence>
<dbReference type="EMBL" id="AP021888">
    <property type="protein sequence ID" value="BBP44162.1"/>
    <property type="molecule type" value="Genomic_DNA"/>
</dbReference>
<keyword evidence="1" id="KW-0813">Transport</keyword>
<protein>
    <submittedName>
        <fullName evidence="7">Hemin import ATP-binding protein HmuV</fullName>
    </submittedName>
</protein>
<keyword evidence="8" id="KW-1185">Reference proteome</keyword>
<dbReference type="PANTHER" id="PTHR42794">
    <property type="entry name" value="HEMIN IMPORT ATP-BINDING PROTEIN HMUV"/>
    <property type="match status" value="1"/>
</dbReference>
<sequence>MIICQALSYAVGSKQILRDINLQLDAGKVHVLLGANGAGKSTLLKCLSKDLQPSNGQIVWQGQPLVALNFESLAQQRAVLSQKVQLNFGFKVAEVIQLGLAVNSAQKQPGLVKIARFFDLEHLLNQNYLTLSGGEQQRTQLARVVAQLGEMKAENLQGKWLLLDEWNTGLDLKHLQTIQLVLQDYVALGLGVLMVVHDLNLAVRLADQCHLLKAGSLVASGSPKTVLTPEILAEVFGVQAKWLSVLDEDATVQWIHVD</sequence>
<evidence type="ECO:0000313" key="7">
    <source>
        <dbReference type="EMBL" id="BBP44162.1"/>
    </source>
</evidence>
<dbReference type="SUPFAM" id="SSF52540">
    <property type="entry name" value="P-loop containing nucleoside triphosphate hydrolases"/>
    <property type="match status" value="1"/>
</dbReference>
<dbReference type="Pfam" id="PF00005">
    <property type="entry name" value="ABC_tran"/>
    <property type="match status" value="1"/>
</dbReference>
<dbReference type="Gene3D" id="3.40.50.300">
    <property type="entry name" value="P-loop containing nucleotide triphosphate hydrolases"/>
    <property type="match status" value="1"/>
</dbReference>
<dbReference type="PANTHER" id="PTHR42794:SF1">
    <property type="entry name" value="HEMIN IMPORT ATP-BINDING PROTEIN HMUV"/>
    <property type="match status" value="1"/>
</dbReference>
<reference evidence="8" key="1">
    <citation type="submission" date="2019-11" db="EMBL/GenBank/DDBJ databases">
        <title>Isolation and characterization of two novel species in the genus Thiomicrorhabdus.</title>
        <authorList>
            <person name="Mochizuki J."/>
            <person name="Kojima H."/>
            <person name="Fukui M."/>
        </authorList>
    </citation>
    <scope>NUCLEOTIDE SEQUENCE [LARGE SCALE GENOMIC DNA]</scope>
    <source>
        <strain evidence="8">AkT22</strain>
    </source>
</reference>